<dbReference type="PROSITE" id="PS51742">
    <property type="entry name" value="PPC"/>
    <property type="match status" value="1"/>
</dbReference>
<dbReference type="SUPFAM" id="SSF117856">
    <property type="entry name" value="AF0104/ALDC/Ptd012-like"/>
    <property type="match status" value="1"/>
</dbReference>
<accession>A0A934T188</accession>
<dbReference type="InterPro" id="IPR005175">
    <property type="entry name" value="PPC_dom"/>
</dbReference>
<dbReference type="PANTHER" id="PTHR34988">
    <property type="entry name" value="PROTEIN, PUTATIVE-RELATED"/>
    <property type="match status" value="1"/>
</dbReference>
<dbReference type="Proteomes" id="UP000622890">
    <property type="component" value="Unassembled WGS sequence"/>
</dbReference>
<evidence type="ECO:0000313" key="2">
    <source>
        <dbReference type="EMBL" id="MBK4737057.1"/>
    </source>
</evidence>
<dbReference type="PANTHER" id="PTHR34988:SF1">
    <property type="entry name" value="DNA-BINDING PROTEIN"/>
    <property type="match status" value="1"/>
</dbReference>
<dbReference type="Gene3D" id="3.30.1330.80">
    <property type="entry name" value="Hypothetical protein, similar to alpha- acetolactate decarboxylase, domain 2"/>
    <property type="match status" value="1"/>
</dbReference>
<gene>
    <name evidence="2" type="ORF">JJB74_20755</name>
</gene>
<evidence type="ECO:0000259" key="1">
    <source>
        <dbReference type="PROSITE" id="PS51742"/>
    </source>
</evidence>
<protein>
    <submittedName>
        <fullName evidence="2">DUF296 domain-containing protein</fullName>
    </submittedName>
</protein>
<dbReference type="EMBL" id="JAEPBG010000010">
    <property type="protein sequence ID" value="MBK4737057.1"/>
    <property type="molecule type" value="Genomic_DNA"/>
</dbReference>
<proteinExistence type="predicted"/>
<dbReference type="Pfam" id="PF03479">
    <property type="entry name" value="PCC"/>
    <property type="match status" value="1"/>
</dbReference>
<name>A0A934T188_9BURK</name>
<keyword evidence="3" id="KW-1185">Reference proteome</keyword>
<dbReference type="CDD" id="cd11378">
    <property type="entry name" value="DUF296"/>
    <property type="match status" value="1"/>
</dbReference>
<evidence type="ECO:0000313" key="3">
    <source>
        <dbReference type="Proteomes" id="UP000622890"/>
    </source>
</evidence>
<dbReference type="AlphaFoldDB" id="A0A934T188"/>
<sequence>MRTVALRLPPGTDLRPALLHYCESQAIEAACVLSAVGSLQDAAIRFAGRKNACHAEGKLEIVSLSGTLSRHGCHLHIAVADGRGRVSGGHLMEGCRVRTTAEIVLGVLPGVCFEREHDAMTGHRELQIRAL</sequence>
<comment type="caution">
    <text evidence="2">The sequence shown here is derived from an EMBL/GenBank/DDBJ whole genome shotgun (WGS) entry which is preliminary data.</text>
</comment>
<feature type="domain" description="PPC" evidence="1">
    <location>
        <begin position="1"/>
        <end position="129"/>
    </location>
</feature>
<reference evidence="2" key="1">
    <citation type="submission" date="2021-01" db="EMBL/GenBank/DDBJ databases">
        <title>Genome sequence of strain Noviherbaspirillum sp. DKR-6.</title>
        <authorList>
            <person name="Chaudhary D.K."/>
        </authorList>
    </citation>
    <scope>NUCLEOTIDE SEQUENCE</scope>
    <source>
        <strain evidence="2">DKR-6</strain>
    </source>
</reference>
<organism evidence="2 3">
    <name type="scientific">Noviherbaspirillum pedocola</name>
    <dbReference type="NCBI Taxonomy" id="2801341"/>
    <lineage>
        <taxon>Bacteria</taxon>
        <taxon>Pseudomonadati</taxon>
        <taxon>Pseudomonadota</taxon>
        <taxon>Betaproteobacteria</taxon>
        <taxon>Burkholderiales</taxon>
        <taxon>Oxalobacteraceae</taxon>
        <taxon>Noviherbaspirillum</taxon>
    </lineage>
</organism>